<sequence>MPLPINKAHTTHPLQPLTPHILISQPQPQSAFIVHPPHPRPTHPACTSFVQQSMLERRGMLCLIIHCHRCVFSTHCAHPYTHTSLHEGDVCVRTMVKRLRRVGKGKGEGGDR</sequence>
<dbReference type="AlphaFoldDB" id="A0A6A5XEG5"/>
<reference evidence="1" key="1">
    <citation type="journal article" date="2020" name="Stud. Mycol.">
        <title>101 Dothideomycetes genomes: a test case for predicting lifestyles and emergence of pathogens.</title>
        <authorList>
            <person name="Haridas S."/>
            <person name="Albert R."/>
            <person name="Binder M."/>
            <person name="Bloem J."/>
            <person name="Labutti K."/>
            <person name="Salamov A."/>
            <person name="Andreopoulos B."/>
            <person name="Baker S."/>
            <person name="Barry K."/>
            <person name="Bills G."/>
            <person name="Bluhm B."/>
            <person name="Cannon C."/>
            <person name="Castanera R."/>
            <person name="Culley D."/>
            <person name="Daum C."/>
            <person name="Ezra D."/>
            <person name="Gonzalez J."/>
            <person name="Henrissat B."/>
            <person name="Kuo A."/>
            <person name="Liang C."/>
            <person name="Lipzen A."/>
            <person name="Lutzoni F."/>
            <person name="Magnuson J."/>
            <person name="Mondo S."/>
            <person name="Nolan M."/>
            <person name="Ohm R."/>
            <person name="Pangilinan J."/>
            <person name="Park H.-J."/>
            <person name="Ramirez L."/>
            <person name="Alfaro M."/>
            <person name="Sun H."/>
            <person name="Tritt A."/>
            <person name="Yoshinaga Y."/>
            <person name="Zwiers L.-H."/>
            <person name="Turgeon B."/>
            <person name="Goodwin S."/>
            <person name="Spatafora J."/>
            <person name="Crous P."/>
            <person name="Grigoriev I."/>
        </authorList>
    </citation>
    <scope>NUCLEOTIDE SEQUENCE</scope>
    <source>
        <strain evidence="1">CBS 175.79</strain>
    </source>
</reference>
<dbReference type="Proteomes" id="UP000799778">
    <property type="component" value="Unassembled WGS sequence"/>
</dbReference>
<dbReference type="GeneID" id="54280116"/>
<organism evidence="1 2">
    <name type="scientific">Aaosphaeria arxii CBS 175.79</name>
    <dbReference type="NCBI Taxonomy" id="1450172"/>
    <lineage>
        <taxon>Eukaryota</taxon>
        <taxon>Fungi</taxon>
        <taxon>Dikarya</taxon>
        <taxon>Ascomycota</taxon>
        <taxon>Pezizomycotina</taxon>
        <taxon>Dothideomycetes</taxon>
        <taxon>Pleosporomycetidae</taxon>
        <taxon>Pleosporales</taxon>
        <taxon>Pleosporales incertae sedis</taxon>
        <taxon>Aaosphaeria</taxon>
    </lineage>
</organism>
<evidence type="ECO:0000313" key="2">
    <source>
        <dbReference type="Proteomes" id="UP000799778"/>
    </source>
</evidence>
<dbReference type="EMBL" id="ML978074">
    <property type="protein sequence ID" value="KAF2011458.1"/>
    <property type="molecule type" value="Genomic_DNA"/>
</dbReference>
<protein>
    <submittedName>
        <fullName evidence="1">Uncharacterized protein</fullName>
    </submittedName>
</protein>
<gene>
    <name evidence="1" type="ORF">BU24DRAFT_281460</name>
</gene>
<proteinExistence type="predicted"/>
<keyword evidence="2" id="KW-1185">Reference proteome</keyword>
<dbReference type="RefSeq" id="XP_033379797.1">
    <property type="nucleotide sequence ID" value="XM_033522719.1"/>
</dbReference>
<name>A0A6A5XEG5_9PLEO</name>
<accession>A0A6A5XEG5</accession>
<evidence type="ECO:0000313" key="1">
    <source>
        <dbReference type="EMBL" id="KAF2011458.1"/>
    </source>
</evidence>